<feature type="transmembrane region" description="Helical" evidence="7">
    <location>
        <begin position="551"/>
        <end position="573"/>
    </location>
</feature>
<dbReference type="GO" id="GO:0005227">
    <property type="term" value="F:calcium-activated cation channel activity"/>
    <property type="evidence" value="ECO:0007669"/>
    <property type="project" value="InterPro"/>
</dbReference>
<feature type="domain" description="CSC1/OSCA1-like 7TM region" evidence="8">
    <location>
        <begin position="363"/>
        <end position="636"/>
    </location>
</feature>
<name>A0A8J4V5N6_9MYCE</name>
<comment type="caution">
    <text evidence="11">The sequence shown here is derived from an EMBL/GenBank/DDBJ whole genome shotgun (WGS) entry which is preliminary data.</text>
</comment>
<feature type="transmembrane region" description="Helical" evidence="7">
    <location>
        <begin position="507"/>
        <end position="530"/>
    </location>
</feature>
<evidence type="ECO:0000256" key="3">
    <source>
        <dbReference type="ARBA" id="ARBA00022448"/>
    </source>
</evidence>
<evidence type="ECO:0000259" key="9">
    <source>
        <dbReference type="Pfam" id="PF13967"/>
    </source>
</evidence>
<evidence type="ECO:0000256" key="5">
    <source>
        <dbReference type="ARBA" id="ARBA00022989"/>
    </source>
</evidence>
<feature type="transmembrane region" description="Helical" evidence="7">
    <location>
        <begin position="420"/>
        <end position="440"/>
    </location>
</feature>
<evidence type="ECO:0000256" key="7">
    <source>
        <dbReference type="SAM" id="Phobius"/>
    </source>
</evidence>
<accession>A0A8J4V5N6</accession>
<dbReference type="PANTHER" id="PTHR13018:SF5">
    <property type="entry name" value="RE44586P"/>
    <property type="match status" value="1"/>
</dbReference>
<feature type="transmembrane region" description="Helical" evidence="7">
    <location>
        <begin position="150"/>
        <end position="170"/>
    </location>
</feature>
<feature type="transmembrane region" description="Helical" evidence="7">
    <location>
        <begin position="460"/>
        <end position="479"/>
    </location>
</feature>
<dbReference type="Pfam" id="PF14703">
    <property type="entry name" value="PHM7_cyt"/>
    <property type="match status" value="1"/>
</dbReference>
<evidence type="ECO:0000313" key="11">
    <source>
        <dbReference type="EMBL" id="KAF2074822.1"/>
    </source>
</evidence>
<dbReference type="PANTHER" id="PTHR13018">
    <property type="entry name" value="PROBABLE MEMBRANE PROTEIN DUF221-RELATED"/>
    <property type="match status" value="1"/>
</dbReference>
<dbReference type="InterPro" id="IPR027815">
    <property type="entry name" value="CSC1/OSCA1-like_cyt"/>
</dbReference>
<keyword evidence="4 7" id="KW-0812">Transmembrane</keyword>
<feature type="transmembrane region" description="Helical" evidence="7">
    <location>
        <begin position="639"/>
        <end position="660"/>
    </location>
</feature>
<feature type="transmembrane region" description="Helical" evidence="7">
    <location>
        <begin position="360"/>
        <end position="380"/>
    </location>
</feature>
<dbReference type="OrthoDB" id="16947at2759"/>
<reference evidence="11" key="1">
    <citation type="submission" date="2020-01" db="EMBL/GenBank/DDBJ databases">
        <title>Development of genomics and gene disruption for Polysphondylium violaceum indicates a role for the polyketide synthase stlB in stalk morphogenesis.</title>
        <authorList>
            <person name="Narita B."/>
            <person name="Kawabe Y."/>
            <person name="Kin K."/>
            <person name="Saito T."/>
            <person name="Gibbs R."/>
            <person name="Kuspa A."/>
            <person name="Muzny D."/>
            <person name="Queller D."/>
            <person name="Richards S."/>
            <person name="Strassman J."/>
            <person name="Sucgang R."/>
            <person name="Worley K."/>
            <person name="Schaap P."/>
        </authorList>
    </citation>
    <scope>NUCLEOTIDE SEQUENCE</scope>
    <source>
        <strain evidence="11">QSvi11</strain>
    </source>
</reference>
<gene>
    <name evidence="11" type="ORF">CYY_003886</name>
</gene>
<keyword evidence="12" id="KW-1185">Reference proteome</keyword>
<feature type="domain" description="CSC1/OSCA1-like cytosolic" evidence="10">
    <location>
        <begin position="193"/>
        <end position="352"/>
    </location>
</feature>
<feature type="transmembrane region" description="Helical" evidence="7">
    <location>
        <begin position="12"/>
        <end position="33"/>
    </location>
</feature>
<comment type="similarity">
    <text evidence="2">Belongs to the CSC1 (TC 1.A.17) family.</text>
</comment>
<evidence type="ECO:0000256" key="2">
    <source>
        <dbReference type="ARBA" id="ARBA00007779"/>
    </source>
</evidence>
<dbReference type="InterPro" id="IPR045122">
    <property type="entry name" value="Csc1-like"/>
</dbReference>
<evidence type="ECO:0000256" key="1">
    <source>
        <dbReference type="ARBA" id="ARBA00004141"/>
    </source>
</evidence>
<dbReference type="AlphaFoldDB" id="A0A8J4V5N6"/>
<evidence type="ECO:0000259" key="8">
    <source>
        <dbReference type="Pfam" id="PF02714"/>
    </source>
</evidence>
<dbReference type="EMBL" id="AJWJ01000128">
    <property type="protein sequence ID" value="KAF2074822.1"/>
    <property type="molecule type" value="Genomic_DNA"/>
</dbReference>
<sequence>MSNRYQVQDSAFVVTLVINTVISILSLLIFCFIRTKFKKFYQYRYETNQRGVEISPRTGFFAWIRDTLNYDNEKIIQTSGLDAYMFLRNVKTNILICGTLMVLGAIMLYPTNAVGKYNENRPNDDEGNPVDPIVGLATISMGNIERESNLLWVHTVFTFIVTAVVCFFSYGDYSEYAKRRVQFKKENRLLNHSILIKDINESSFKLDAMKQVMNSYLPNNGLKDVALYYPSPIALKLVSQREVFVKKLERALFDQKKPGSKPPMVKTGFLGCVGEKRPAIEFYSEKIADLTKQIETERQASEQQMPAARAAFVVFNQKQSAKQFVQTIMDPNYPCEFGTHYAPDPNDVFWSNVSIGCKSFFIRSLIVGVFIFFLTFFWAVPVTFLSGFSNLGTLAKVSAFSWLVDIINKSSVLAGFLQGFLPNLVLIIFMALLVPIITAVSKAQGFHSNSEIDESVFSKYFLFLVFNVFLVSAIAGSIFQSIESIAKDPSSIVGQIANSLGGLSFQMINFVMIAAAASLGKIGRFIPLLIRQLKLRFFSKTKREREATKKCGAFGYSTSYAFNILVLQLCLAYCTLSPFIAIFGVWFFGATYLVSKYNIIWVNTPSYQGGGILYPLSFRRTLVGLLIYHILMIGSFNLYGFYFGNLTVIPLVFTILYWVYCETQFHSKSQNGILDKYENAEEQPILEDGGVGSFADTTVAFTEYNGLQYKSPVYQPLMEPDESNGEQGNSSV</sequence>
<protein>
    <recommendedName>
        <fullName evidence="13">DUF221 family protein</fullName>
    </recommendedName>
</protein>
<feature type="transmembrane region" description="Helical" evidence="7">
    <location>
        <begin position="612"/>
        <end position="633"/>
    </location>
</feature>
<organism evidence="11 12">
    <name type="scientific">Polysphondylium violaceum</name>
    <dbReference type="NCBI Taxonomy" id="133409"/>
    <lineage>
        <taxon>Eukaryota</taxon>
        <taxon>Amoebozoa</taxon>
        <taxon>Evosea</taxon>
        <taxon>Eumycetozoa</taxon>
        <taxon>Dictyostelia</taxon>
        <taxon>Dictyosteliales</taxon>
        <taxon>Dictyosteliaceae</taxon>
        <taxon>Polysphondylium</taxon>
    </lineage>
</organism>
<dbReference type="Pfam" id="PF02714">
    <property type="entry name" value="RSN1_7TM"/>
    <property type="match status" value="1"/>
</dbReference>
<keyword evidence="6 7" id="KW-0472">Membrane</keyword>
<keyword evidence="3" id="KW-0813">Transport</keyword>
<dbReference type="Proteomes" id="UP000695562">
    <property type="component" value="Unassembled WGS sequence"/>
</dbReference>
<feature type="transmembrane region" description="Helical" evidence="7">
    <location>
        <begin position="579"/>
        <end position="600"/>
    </location>
</feature>
<dbReference type="Pfam" id="PF13967">
    <property type="entry name" value="RSN1_TM"/>
    <property type="match status" value="1"/>
</dbReference>
<evidence type="ECO:0000313" key="12">
    <source>
        <dbReference type="Proteomes" id="UP000695562"/>
    </source>
</evidence>
<evidence type="ECO:0000256" key="6">
    <source>
        <dbReference type="ARBA" id="ARBA00023136"/>
    </source>
</evidence>
<dbReference type="InterPro" id="IPR032880">
    <property type="entry name" value="CSC1/OSCA1-like_N"/>
</dbReference>
<feature type="transmembrane region" description="Helical" evidence="7">
    <location>
        <begin position="94"/>
        <end position="111"/>
    </location>
</feature>
<evidence type="ECO:0000256" key="4">
    <source>
        <dbReference type="ARBA" id="ARBA00022692"/>
    </source>
</evidence>
<evidence type="ECO:0008006" key="13">
    <source>
        <dbReference type="Google" id="ProtNLM"/>
    </source>
</evidence>
<dbReference type="InterPro" id="IPR003864">
    <property type="entry name" value="CSC1/OSCA1-like_7TM"/>
</dbReference>
<keyword evidence="5 7" id="KW-1133">Transmembrane helix</keyword>
<proteinExistence type="inferred from homology"/>
<dbReference type="GO" id="GO:0005886">
    <property type="term" value="C:plasma membrane"/>
    <property type="evidence" value="ECO:0007669"/>
    <property type="project" value="TreeGrafter"/>
</dbReference>
<evidence type="ECO:0000259" key="10">
    <source>
        <dbReference type="Pfam" id="PF14703"/>
    </source>
</evidence>
<comment type="subcellular location">
    <subcellularLocation>
        <location evidence="1">Membrane</location>
        <topology evidence="1">Multi-pass membrane protein</topology>
    </subcellularLocation>
</comment>
<feature type="domain" description="CSC1/OSCA1-like N-terminal transmembrane" evidence="9">
    <location>
        <begin position="11"/>
        <end position="170"/>
    </location>
</feature>